<dbReference type="EMBL" id="JAWRCO010000001">
    <property type="protein sequence ID" value="MDW6003683.1"/>
    <property type="molecule type" value="Genomic_DNA"/>
</dbReference>
<reference evidence="1 4" key="2">
    <citation type="submission" date="2023-11" db="EMBL/GenBank/DDBJ databases">
        <title>Plant-associative lifestyle of Vibrio porteresiae and its evolutionary dynamics.</title>
        <authorList>
            <person name="Rameshkumar N."/>
            <person name="Kirti K."/>
        </authorList>
    </citation>
    <scope>NUCLEOTIDE SEQUENCE [LARGE SCALE GENOMIC DNA]</scope>
    <source>
        <strain evidence="1 4">MSSRF38</strain>
    </source>
</reference>
<name>A0A1Y6IPD7_9VIBR</name>
<dbReference type="OrthoDB" id="5890620at2"/>
<dbReference type="Proteomes" id="UP001283366">
    <property type="component" value="Unassembled WGS sequence"/>
</dbReference>
<organism evidence="2 3">
    <name type="scientific">Vibrio mangrovi</name>
    <dbReference type="NCBI Taxonomy" id="474394"/>
    <lineage>
        <taxon>Bacteria</taxon>
        <taxon>Pseudomonadati</taxon>
        <taxon>Pseudomonadota</taxon>
        <taxon>Gammaproteobacteria</taxon>
        <taxon>Vibrionales</taxon>
        <taxon>Vibrionaceae</taxon>
        <taxon>Vibrio</taxon>
    </lineage>
</organism>
<evidence type="ECO:0000313" key="1">
    <source>
        <dbReference type="EMBL" id="MDW6003683.1"/>
    </source>
</evidence>
<gene>
    <name evidence="1" type="ORF">SBX37_12565</name>
    <name evidence="2" type="ORF">VIM7927_00751</name>
</gene>
<accession>A0A1Y6IPD7</accession>
<reference evidence="2 3" key="1">
    <citation type="submission" date="2017-05" db="EMBL/GenBank/DDBJ databases">
        <authorList>
            <person name="Song R."/>
            <person name="Chenine A.L."/>
            <person name="Ruprecht R.M."/>
        </authorList>
    </citation>
    <scope>NUCLEOTIDE SEQUENCE [LARGE SCALE GENOMIC DNA]</scope>
    <source>
        <strain evidence="2 3">CECT 7927</strain>
    </source>
</reference>
<dbReference type="EMBL" id="FXXI01000001">
    <property type="protein sequence ID" value="SMR99525.1"/>
    <property type="molecule type" value="Genomic_DNA"/>
</dbReference>
<dbReference type="AlphaFoldDB" id="A0A1Y6IPD7"/>
<dbReference type="Proteomes" id="UP000196125">
    <property type="component" value="Unassembled WGS sequence"/>
</dbReference>
<proteinExistence type="predicted"/>
<sequence>MVEQEFFTVLHALTINIEPLETGATLPSEEVFESEIPVPFIVACEFSHLDQLSDIARQELKNNDFKNLIQLLDSQNNKLNLLLNFMLSQQDNPSQRYQTESFGASQFTYSASHPVEPGTLLRVKLFLNHPPAAIYCYAHVEACQAEEEQYIITVKYDLLRESDQDLLIKAALYQQQKLLRRRSLERNNK</sequence>
<evidence type="ECO:0000313" key="2">
    <source>
        <dbReference type="EMBL" id="SMR99525.1"/>
    </source>
</evidence>
<protein>
    <submittedName>
        <fullName evidence="1">PilZ domain-containing protein</fullName>
    </submittedName>
</protein>
<evidence type="ECO:0000313" key="3">
    <source>
        <dbReference type="Proteomes" id="UP000196125"/>
    </source>
</evidence>
<evidence type="ECO:0000313" key="4">
    <source>
        <dbReference type="Proteomes" id="UP001283366"/>
    </source>
</evidence>
<dbReference type="RefSeq" id="WP_087479548.1">
    <property type="nucleotide sequence ID" value="NZ_AP024883.1"/>
</dbReference>
<keyword evidence="4" id="KW-1185">Reference proteome</keyword>